<dbReference type="STRING" id="72664.V4NV07"/>
<dbReference type="EMBL" id="KI517392">
    <property type="protein sequence ID" value="ESQ50621.1"/>
    <property type="molecule type" value="Genomic_DNA"/>
</dbReference>
<proteinExistence type="predicted"/>
<protein>
    <recommendedName>
        <fullName evidence="4">Retrotransposon gag domain-containing protein</fullName>
    </recommendedName>
</protein>
<dbReference type="eggNOG" id="ENOG502SXPZ">
    <property type="taxonomic scope" value="Eukaryota"/>
</dbReference>
<organism evidence="2 3">
    <name type="scientific">Eutrema salsugineum</name>
    <name type="common">Saltwater cress</name>
    <name type="synonym">Sisymbrium salsugineum</name>
    <dbReference type="NCBI Taxonomy" id="72664"/>
    <lineage>
        <taxon>Eukaryota</taxon>
        <taxon>Viridiplantae</taxon>
        <taxon>Streptophyta</taxon>
        <taxon>Embryophyta</taxon>
        <taxon>Tracheophyta</taxon>
        <taxon>Spermatophyta</taxon>
        <taxon>Magnoliopsida</taxon>
        <taxon>eudicotyledons</taxon>
        <taxon>Gunneridae</taxon>
        <taxon>Pentapetalae</taxon>
        <taxon>rosids</taxon>
        <taxon>malvids</taxon>
        <taxon>Brassicales</taxon>
        <taxon>Brassicaceae</taxon>
        <taxon>Eutremeae</taxon>
        <taxon>Eutrema</taxon>
    </lineage>
</organism>
<evidence type="ECO:0000313" key="2">
    <source>
        <dbReference type="EMBL" id="ESQ50621.1"/>
    </source>
</evidence>
<feature type="region of interest" description="Disordered" evidence="1">
    <location>
        <begin position="26"/>
        <end position="55"/>
    </location>
</feature>
<reference evidence="2 3" key="1">
    <citation type="journal article" date="2013" name="Front. Plant Sci.">
        <title>The Reference Genome of the Halophytic Plant Eutrema salsugineum.</title>
        <authorList>
            <person name="Yang R."/>
            <person name="Jarvis D.E."/>
            <person name="Chen H."/>
            <person name="Beilstein M.A."/>
            <person name="Grimwood J."/>
            <person name="Jenkins J."/>
            <person name="Shu S."/>
            <person name="Prochnik S."/>
            <person name="Xin M."/>
            <person name="Ma C."/>
            <person name="Schmutz J."/>
            <person name="Wing R.A."/>
            <person name="Mitchell-Olds T."/>
            <person name="Schumaker K.S."/>
            <person name="Wang X."/>
        </authorList>
    </citation>
    <scope>NUCLEOTIDE SEQUENCE [LARGE SCALE GENOMIC DNA]</scope>
</reference>
<dbReference type="AlphaFoldDB" id="V4NV07"/>
<evidence type="ECO:0008006" key="4">
    <source>
        <dbReference type="Google" id="ProtNLM"/>
    </source>
</evidence>
<feature type="compositionally biased region" description="Basic and acidic residues" evidence="1">
    <location>
        <begin position="32"/>
        <end position="54"/>
    </location>
</feature>
<dbReference type="KEGG" id="eus:EUTSA_v10023123mg"/>
<gene>
    <name evidence="2" type="ORF">EUTSA_v10023123mg</name>
</gene>
<feature type="non-terminal residue" evidence="2">
    <location>
        <position position="135"/>
    </location>
</feature>
<dbReference type="Proteomes" id="UP000030689">
    <property type="component" value="Unassembled WGS sequence"/>
</dbReference>
<dbReference type="Gramene" id="ESQ50621">
    <property type="protein sequence ID" value="ESQ50621"/>
    <property type="gene ID" value="EUTSA_v10023123mg"/>
</dbReference>
<accession>V4NV07</accession>
<sequence length="135" mass="15907">MQVKIHASIHKMGEMLMTRLDARMPAQAPGRGRGEHPFSDRHNDDDVVEDEQHPRVRHRSNIGYGRDIKWEVGFKVDIPEFQGRIRGDDLLDWIVTVEEILDFKQVPDDRRVPLVAMRFRGHATSWWKQLKSTRR</sequence>
<evidence type="ECO:0000313" key="3">
    <source>
        <dbReference type="Proteomes" id="UP000030689"/>
    </source>
</evidence>
<evidence type="ECO:0000256" key="1">
    <source>
        <dbReference type="SAM" id="MobiDB-lite"/>
    </source>
</evidence>
<name>V4NV07_EUTSA</name>
<keyword evidence="3" id="KW-1185">Reference proteome</keyword>